<dbReference type="SUPFAM" id="SSF46689">
    <property type="entry name" value="Homeodomain-like"/>
    <property type="match status" value="1"/>
</dbReference>
<dbReference type="Proteomes" id="UP000193200">
    <property type="component" value="Unassembled WGS sequence"/>
</dbReference>
<dbReference type="SMART" id="SM00382">
    <property type="entry name" value="AAA"/>
    <property type="match status" value="1"/>
</dbReference>
<dbReference type="InterPro" id="IPR058031">
    <property type="entry name" value="AAA_lid_NorR"/>
</dbReference>
<feature type="domain" description="Sigma-54 factor interaction" evidence="12">
    <location>
        <begin position="142"/>
        <end position="371"/>
    </location>
</feature>
<dbReference type="PROSITE" id="PS00676">
    <property type="entry name" value="SIGMA54_INTERACT_2"/>
    <property type="match status" value="1"/>
</dbReference>
<dbReference type="RefSeq" id="WP_085883693.1">
    <property type="nucleotide sequence ID" value="NZ_FWFR01000002.1"/>
</dbReference>
<keyword evidence="2" id="KW-0963">Cytoplasm</keyword>
<dbReference type="Gene3D" id="1.10.8.60">
    <property type="match status" value="1"/>
</dbReference>
<dbReference type="AlphaFoldDB" id="A0A1Y5T315"/>
<dbReference type="InterPro" id="IPR027417">
    <property type="entry name" value="P-loop_NTPase"/>
</dbReference>
<evidence type="ECO:0000256" key="7">
    <source>
        <dbReference type="ARBA" id="ARBA00023015"/>
    </source>
</evidence>
<keyword evidence="7" id="KW-0805">Transcription regulation</keyword>
<keyword evidence="3 11" id="KW-0597">Phosphoprotein</keyword>
<dbReference type="Gene3D" id="3.40.50.300">
    <property type="entry name" value="P-loop containing nucleotide triphosphate hydrolases"/>
    <property type="match status" value="1"/>
</dbReference>
<dbReference type="SUPFAM" id="SSF52540">
    <property type="entry name" value="P-loop containing nucleoside triphosphate hydrolases"/>
    <property type="match status" value="1"/>
</dbReference>
<dbReference type="GO" id="GO:0043565">
    <property type="term" value="F:sequence-specific DNA binding"/>
    <property type="evidence" value="ECO:0007669"/>
    <property type="project" value="InterPro"/>
</dbReference>
<dbReference type="GO" id="GO:0006355">
    <property type="term" value="P:regulation of DNA-templated transcription"/>
    <property type="evidence" value="ECO:0007669"/>
    <property type="project" value="InterPro"/>
</dbReference>
<gene>
    <name evidence="14" type="primary">glnG</name>
    <name evidence="14" type="ORF">OCH7691_02324</name>
</gene>
<feature type="modified residue" description="4-aspartylphosphate" evidence="11">
    <location>
        <position position="53"/>
    </location>
</feature>
<keyword evidence="5" id="KW-0067">ATP-binding</keyword>
<evidence type="ECO:0000256" key="3">
    <source>
        <dbReference type="ARBA" id="ARBA00022553"/>
    </source>
</evidence>
<reference evidence="14 15" key="1">
    <citation type="submission" date="2017-03" db="EMBL/GenBank/DDBJ databases">
        <authorList>
            <person name="Afonso C.L."/>
            <person name="Miller P.J."/>
            <person name="Scott M.A."/>
            <person name="Spackman E."/>
            <person name="Goraichik I."/>
            <person name="Dimitrov K.M."/>
            <person name="Suarez D.L."/>
            <person name="Swayne D.E."/>
        </authorList>
    </citation>
    <scope>NUCLEOTIDE SEQUENCE [LARGE SCALE GENOMIC DNA]</scope>
    <source>
        <strain evidence="14 15">CECT 7691</strain>
    </source>
</reference>
<dbReference type="OrthoDB" id="9770562at2"/>
<dbReference type="PANTHER" id="PTHR32071:SF17">
    <property type="entry name" value="TRANSCRIPTIONAL REGULATOR (NTRC FAMILY)"/>
    <property type="match status" value="1"/>
</dbReference>
<keyword evidence="4" id="KW-0547">Nucleotide-binding</keyword>
<keyword evidence="8" id="KW-0238">DNA-binding</keyword>
<keyword evidence="10" id="KW-0804">Transcription</keyword>
<dbReference type="PANTHER" id="PTHR32071">
    <property type="entry name" value="TRANSCRIPTIONAL REGULATORY PROTEIN"/>
    <property type="match status" value="1"/>
</dbReference>
<keyword evidence="9" id="KW-0010">Activator</keyword>
<dbReference type="GO" id="GO:0005524">
    <property type="term" value="F:ATP binding"/>
    <property type="evidence" value="ECO:0007669"/>
    <property type="project" value="UniProtKB-KW"/>
</dbReference>
<dbReference type="InterPro" id="IPR001789">
    <property type="entry name" value="Sig_transdc_resp-reg_receiver"/>
</dbReference>
<proteinExistence type="predicted"/>
<keyword evidence="15" id="KW-1185">Reference proteome</keyword>
<dbReference type="Pfam" id="PF02954">
    <property type="entry name" value="HTH_8"/>
    <property type="match status" value="1"/>
</dbReference>
<dbReference type="Pfam" id="PF00072">
    <property type="entry name" value="Response_reg"/>
    <property type="match status" value="1"/>
</dbReference>
<dbReference type="InterPro" id="IPR025944">
    <property type="entry name" value="Sigma_54_int_dom_CS"/>
</dbReference>
<evidence type="ECO:0000256" key="8">
    <source>
        <dbReference type="ARBA" id="ARBA00023125"/>
    </source>
</evidence>
<dbReference type="CDD" id="cd17550">
    <property type="entry name" value="REC_NtrX-like"/>
    <property type="match status" value="1"/>
</dbReference>
<dbReference type="CDD" id="cd00009">
    <property type="entry name" value="AAA"/>
    <property type="match status" value="1"/>
</dbReference>
<dbReference type="GO" id="GO:0005737">
    <property type="term" value="C:cytoplasm"/>
    <property type="evidence" value="ECO:0007669"/>
    <property type="project" value="UniProtKB-SubCell"/>
</dbReference>
<dbReference type="InterPro" id="IPR002197">
    <property type="entry name" value="HTH_Fis"/>
</dbReference>
<dbReference type="EMBL" id="FWFR01000002">
    <property type="protein sequence ID" value="SLN54679.1"/>
    <property type="molecule type" value="Genomic_DNA"/>
</dbReference>
<evidence type="ECO:0000259" key="13">
    <source>
        <dbReference type="PROSITE" id="PS50110"/>
    </source>
</evidence>
<dbReference type="Pfam" id="PF25601">
    <property type="entry name" value="AAA_lid_14"/>
    <property type="match status" value="1"/>
</dbReference>
<dbReference type="FunFam" id="3.40.50.2300:FF:000018">
    <property type="entry name" value="DNA-binding transcriptional regulator NtrC"/>
    <property type="match status" value="1"/>
</dbReference>
<name>A0A1Y5T315_9PROT</name>
<evidence type="ECO:0000256" key="10">
    <source>
        <dbReference type="ARBA" id="ARBA00023163"/>
    </source>
</evidence>
<dbReference type="InterPro" id="IPR003593">
    <property type="entry name" value="AAA+_ATPase"/>
</dbReference>
<evidence type="ECO:0000256" key="4">
    <source>
        <dbReference type="ARBA" id="ARBA00022741"/>
    </source>
</evidence>
<dbReference type="GO" id="GO:0000160">
    <property type="term" value="P:phosphorelay signal transduction system"/>
    <property type="evidence" value="ECO:0007669"/>
    <property type="project" value="UniProtKB-KW"/>
</dbReference>
<evidence type="ECO:0000256" key="11">
    <source>
        <dbReference type="PROSITE-ProRule" id="PRU00169"/>
    </source>
</evidence>
<protein>
    <submittedName>
        <fullName evidence="14">Nitrogen regulation protein NR(I)</fullName>
    </submittedName>
</protein>
<accession>A0A1Y5T315</accession>
<comment type="subcellular location">
    <subcellularLocation>
        <location evidence="1">Cytoplasm</location>
    </subcellularLocation>
</comment>
<evidence type="ECO:0000313" key="14">
    <source>
        <dbReference type="EMBL" id="SLN54679.1"/>
    </source>
</evidence>
<evidence type="ECO:0000256" key="2">
    <source>
        <dbReference type="ARBA" id="ARBA00022490"/>
    </source>
</evidence>
<dbReference type="PROSITE" id="PS00688">
    <property type="entry name" value="SIGMA54_INTERACT_3"/>
    <property type="match status" value="1"/>
</dbReference>
<dbReference type="Pfam" id="PF00158">
    <property type="entry name" value="Sigma54_activat"/>
    <property type="match status" value="1"/>
</dbReference>
<organism evidence="14 15">
    <name type="scientific">Oceanibacterium hippocampi</name>
    <dbReference type="NCBI Taxonomy" id="745714"/>
    <lineage>
        <taxon>Bacteria</taxon>
        <taxon>Pseudomonadati</taxon>
        <taxon>Pseudomonadota</taxon>
        <taxon>Alphaproteobacteria</taxon>
        <taxon>Sneathiellales</taxon>
        <taxon>Sneathiellaceae</taxon>
        <taxon>Oceanibacterium</taxon>
    </lineage>
</organism>
<feature type="domain" description="Response regulatory" evidence="13">
    <location>
        <begin position="4"/>
        <end position="120"/>
    </location>
</feature>
<evidence type="ECO:0000313" key="15">
    <source>
        <dbReference type="Proteomes" id="UP000193200"/>
    </source>
</evidence>
<evidence type="ECO:0000259" key="12">
    <source>
        <dbReference type="PROSITE" id="PS50045"/>
    </source>
</evidence>
<dbReference type="Gene3D" id="1.10.10.60">
    <property type="entry name" value="Homeodomain-like"/>
    <property type="match status" value="1"/>
</dbReference>
<evidence type="ECO:0000256" key="9">
    <source>
        <dbReference type="ARBA" id="ARBA00023159"/>
    </source>
</evidence>
<dbReference type="InterPro" id="IPR002078">
    <property type="entry name" value="Sigma_54_int"/>
</dbReference>
<sequence length="463" mass="51203">MARDILIVDDEADIREIIAGILSDEGYECRMAANSDAALAEIRNRKPSLLILDIWLRGSALDGMEILEAVQRDVPDLPVIMISGHGNIETAVTAIKRGAYDFIEKPFKTERLLVLVERAIEAARLRRENMELRLHGNIDTDLLGDSSAMTQVQNGIDKVARTGSRVLITGPAGAGKEVAARRIHARSARGSGPFMVVSAANMAPERMEMELFGIEDDSPWAGQGPRIGIFERAHGGTLFVDEVVDMPLETQSKILRVLLDQTFMRVGGSQAVKVDVRVISASSKDLGAAIQEGRFREDLYHRLNVVPIRIPPLKERKEDIPALARHFLARFAESSGLPARDISEDTIAALRAYDWPGNVRQLKNLMERLLIMAPGPAQQPITADMLPPEVGTVTPAILRTEGSQEIMTLPLREAREKFEREYLKAQINRFSGNISRTASFVGMERSALHRKLKLLGISNNGRQ</sequence>
<dbReference type="PROSITE" id="PS50045">
    <property type="entry name" value="SIGMA54_INTERACT_4"/>
    <property type="match status" value="1"/>
</dbReference>
<dbReference type="FunFam" id="3.40.50.300:FF:000006">
    <property type="entry name" value="DNA-binding transcriptional regulator NtrC"/>
    <property type="match status" value="1"/>
</dbReference>
<dbReference type="FunFam" id="1.10.10.60:FF:000165">
    <property type="entry name" value="Two-component system nitrogen regulation response regulator NtrX"/>
    <property type="match status" value="1"/>
</dbReference>
<evidence type="ECO:0000256" key="6">
    <source>
        <dbReference type="ARBA" id="ARBA00023012"/>
    </source>
</evidence>
<keyword evidence="6" id="KW-0902">Two-component regulatory system</keyword>
<dbReference type="SMART" id="SM00448">
    <property type="entry name" value="REC"/>
    <property type="match status" value="1"/>
</dbReference>
<evidence type="ECO:0000256" key="1">
    <source>
        <dbReference type="ARBA" id="ARBA00004496"/>
    </source>
</evidence>
<dbReference type="InterPro" id="IPR025943">
    <property type="entry name" value="Sigma_54_int_dom_ATP-bd_2"/>
</dbReference>
<dbReference type="PROSITE" id="PS50110">
    <property type="entry name" value="RESPONSE_REGULATORY"/>
    <property type="match status" value="1"/>
</dbReference>
<evidence type="ECO:0000256" key="5">
    <source>
        <dbReference type="ARBA" id="ARBA00022840"/>
    </source>
</evidence>
<dbReference type="SUPFAM" id="SSF52172">
    <property type="entry name" value="CheY-like"/>
    <property type="match status" value="1"/>
</dbReference>
<dbReference type="FunFam" id="1.10.8.60:FF:000014">
    <property type="entry name" value="DNA-binding transcriptional regulator NtrC"/>
    <property type="match status" value="1"/>
</dbReference>
<dbReference type="InterPro" id="IPR009057">
    <property type="entry name" value="Homeodomain-like_sf"/>
</dbReference>
<dbReference type="InterPro" id="IPR011006">
    <property type="entry name" value="CheY-like_superfamily"/>
</dbReference>
<dbReference type="Gene3D" id="3.40.50.2300">
    <property type="match status" value="1"/>
</dbReference>
<dbReference type="InParanoid" id="A0A1Y5T315"/>